<dbReference type="RefSeq" id="WP_140991693.1">
    <property type="nucleotide sequence ID" value="NZ_VHIQ01000011.1"/>
</dbReference>
<evidence type="ECO:0000313" key="4">
    <source>
        <dbReference type="Proteomes" id="UP000317332"/>
    </source>
</evidence>
<name>A0A506PBG5_9FLAO</name>
<dbReference type="Proteomes" id="UP000317332">
    <property type="component" value="Unassembled WGS sequence"/>
</dbReference>
<evidence type="ECO:0000313" key="3">
    <source>
        <dbReference type="EMBL" id="TPV31153.1"/>
    </source>
</evidence>
<dbReference type="PANTHER" id="PTHR32305:SF15">
    <property type="entry name" value="PROTEIN RHSA-RELATED"/>
    <property type="match status" value="1"/>
</dbReference>
<evidence type="ECO:0000259" key="2">
    <source>
        <dbReference type="Pfam" id="PF20041"/>
    </source>
</evidence>
<reference evidence="3 4" key="1">
    <citation type="submission" date="2019-06" db="EMBL/GenBank/DDBJ databases">
        <title>Flavobacteriaceae Paucihalobacterium erythroidium CWB-1, complete genome.</title>
        <authorList>
            <person name="Wu S."/>
        </authorList>
    </citation>
    <scope>NUCLEOTIDE SEQUENCE [LARGE SCALE GENOMIC DNA]</scope>
    <source>
        <strain evidence="3 4">CWB-1</strain>
    </source>
</reference>
<dbReference type="OrthoDB" id="2972467at2"/>
<comment type="caution">
    <text evidence="3">The sequence shown here is derived from an EMBL/GenBank/DDBJ whole genome shotgun (WGS) entry which is preliminary data.</text>
</comment>
<dbReference type="InterPro" id="IPR050708">
    <property type="entry name" value="T6SS_VgrG/RHS"/>
</dbReference>
<dbReference type="EMBL" id="VHIQ01000011">
    <property type="protein sequence ID" value="TPV31153.1"/>
    <property type="molecule type" value="Genomic_DNA"/>
</dbReference>
<accession>A0A506PBG5</accession>
<sequence>FYNTPKYENTNNPYSEKDFEASPLNRVLKQAAPGYDWRMGGGHEIEMDYQSNTNTEVKRYEVSLTFANNTYTPQLVLSGSYNQGELYKSVTKDENHSGSTKNHTTEEFKDAEGRVLLKRTYADMPSAPQERHDTYYVYDIYGNLSYVLPPSAEPNSALPNSAKLNELCYQYTYDHRNRLVEKKIPGKDKEYIVYNRLDQPVLTQDAHLRSQNRWLFTKYDAFGRVAYTGVMTSSSTRTTLQNTLNSLSNMSVNKQGSATTIAGTSIYYNNGAYPTNDIVELHTINYYDNYTFDKAGGNSETSYGVTPITNAKGLATGSKVRVLTTTSPAQWITNVTYYDIKGRPIYNYSHNPYLETTDKVKSELGFDGRVTRVTTTHQKGTSPAITTEEIYEYDHQNRLLTHKQSINGATNPEVIVSNQYDELGQLERKGVGGKNSQSRLQTVDYSYNIRGWLKQINNPGNLGNDLFAFKIGYNEGTNPLYNGNISLTQWRSANTDNSLKTYNYTYDALNRIKTAIDNLDRYSLSNVSYDKNGNILSLTRKGHIVANPVSTNSAHFDTMDNLTYTYQANSNKLLKVSDAIVTPSAVQGEFKDDHNQTTPDPTNDYTYDANGNMKTDTNKGITNINYNHLNLPTQISINGMGQTGTITYIYDATGVKMRKTVSTGATTDYAGNYIYENGTLKFFSHPEGYVEPDGTNFDYVYQYKDHLGNIRLNYKDISTTSTPILEIIEENNYYPFGLKHKGYNNVINGTDHPYGFGGKEEQNELSINWIDITARNYDPALGRWMNIDPLAEQMRRHSPYNYAFNNPIFFIDPDGLSPCPTGNCVEGFDEIDSNSGSDVVTGDNVANELDEVVVVAEKKSSTETTSKSNQKVGYPYNVSLGMLKIAMHLANPKGGIMFSKTEGQATGNQNMIRQGGRETDVDWVEGDQIMNAAPNPSITRKPKGDGKTNATLRNTDNAKDVLTRTSNGIDHVNRSNNIADVEVVGTPLDSITFFKVTRTAVNENGSTQTKVDTVGSGFSGPVSTHKYKPFSEGFNENVRPRIIKIKLPKQ</sequence>
<keyword evidence="4" id="KW-1185">Reference proteome</keyword>
<dbReference type="InterPro" id="IPR045619">
    <property type="entry name" value="DUF6443"/>
</dbReference>
<dbReference type="Gene3D" id="2.180.10.10">
    <property type="entry name" value="RHS repeat-associated core"/>
    <property type="match status" value="1"/>
</dbReference>
<feature type="domain" description="DUF6443" evidence="2">
    <location>
        <begin position="1"/>
        <end position="50"/>
    </location>
</feature>
<evidence type="ECO:0000256" key="1">
    <source>
        <dbReference type="SAM" id="MobiDB-lite"/>
    </source>
</evidence>
<dbReference type="AlphaFoldDB" id="A0A506PBG5"/>
<proteinExistence type="predicted"/>
<protein>
    <submittedName>
        <fullName evidence="3">RHS repeat-associated core domain-containing protein</fullName>
    </submittedName>
</protein>
<dbReference type="Pfam" id="PF20041">
    <property type="entry name" value="DUF6443"/>
    <property type="match status" value="1"/>
</dbReference>
<gene>
    <name evidence="3" type="ORF">FJ651_15425</name>
</gene>
<organism evidence="3 4">
    <name type="scientific">Paucihalobacter ruber</name>
    <dbReference type="NCBI Taxonomy" id="2567861"/>
    <lineage>
        <taxon>Bacteria</taxon>
        <taxon>Pseudomonadati</taxon>
        <taxon>Bacteroidota</taxon>
        <taxon>Flavobacteriia</taxon>
        <taxon>Flavobacteriales</taxon>
        <taxon>Flavobacteriaceae</taxon>
        <taxon>Paucihalobacter</taxon>
    </lineage>
</organism>
<dbReference type="InterPro" id="IPR022385">
    <property type="entry name" value="Rhs_assc_core"/>
</dbReference>
<feature type="region of interest" description="Disordered" evidence="1">
    <location>
        <begin position="931"/>
        <end position="958"/>
    </location>
</feature>
<dbReference type="PANTHER" id="PTHR32305">
    <property type="match status" value="1"/>
</dbReference>
<feature type="non-terminal residue" evidence="3">
    <location>
        <position position="1"/>
    </location>
</feature>
<dbReference type="NCBIfam" id="TIGR03696">
    <property type="entry name" value="Rhs_assc_core"/>
    <property type="match status" value="1"/>
</dbReference>